<accession>A0A7D5Y8F1</accession>
<dbReference type="AlphaFoldDB" id="A0A7D5Y8F1"/>
<reference evidence="1" key="1">
    <citation type="submission" date="2020-08" db="EMBL/GenBank/DDBJ databases">
        <title>A bifunctional nitrone conjugated secondary metabolite targeting the ribosome.</title>
        <authorList>
            <person name="Limbrick E.M."/>
            <person name="Graf M."/>
            <person name="Derewacz D.K."/>
            <person name="Nguyen F."/>
            <person name="Spraggins J.M."/>
            <person name="Wieland M."/>
            <person name="Ynigez-Gutierrez A.E."/>
            <person name="Reisman B.J."/>
            <person name="Zinshteyn B."/>
            <person name="McCulloch K."/>
            <person name="Iverson T.M."/>
            <person name="Green R."/>
            <person name="Wilson D.N."/>
            <person name="Bachmann B.O."/>
        </authorList>
    </citation>
    <scope>NUCLEOTIDE SEQUENCE</scope>
    <source>
        <strain evidence="1">Africana</strain>
    </source>
</reference>
<proteinExistence type="predicted"/>
<protein>
    <submittedName>
        <fullName evidence="1">Uncharacterized protein</fullName>
    </submittedName>
</protein>
<sequence length="68" mass="7467">MCEHPPSTPLGDGSRRRGAGTVLAEGFLTEEQADRDAGLHYARHYGTVVIYPSPRCWRSDRRASSPAP</sequence>
<gene>
    <name evidence="1" type="ORF">HZU44_01180</name>
</gene>
<name>A0A7D5Y8F1_9ACTN</name>
<evidence type="ECO:0000313" key="1">
    <source>
        <dbReference type="EMBL" id="QLJ98861.1"/>
    </source>
</evidence>
<dbReference type="EMBL" id="CP058905">
    <property type="protein sequence ID" value="QLJ98861.1"/>
    <property type="molecule type" value="Genomic_DNA"/>
</dbReference>
<organism evidence="1">
    <name type="scientific">Micromonospora carbonacea</name>
    <dbReference type="NCBI Taxonomy" id="47853"/>
    <lineage>
        <taxon>Bacteria</taxon>
        <taxon>Bacillati</taxon>
        <taxon>Actinomycetota</taxon>
        <taxon>Actinomycetes</taxon>
        <taxon>Micromonosporales</taxon>
        <taxon>Micromonosporaceae</taxon>
        <taxon>Micromonospora</taxon>
    </lineage>
</organism>